<dbReference type="PANTHER" id="PTHR31318:SF2">
    <property type="entry name" value="PECTIN LYASE-LIKE FAMILY PROTEIN-RELATED"/>
    <property type="match status" value="1"/>
</dbReference>
<sequence length="569" mass="63134">MNFLNIILFIIVVVLSKRCDSTTVSTTTLYVDSNSEYLAPSCGFFLDKACKTIHDAVYSFGNTTDTNTLLDIKMLGGTYYDFQFDKNQYPMLDISNSNISISPLITDNNSLEVIISGQYFQTKFLNITSNNLQATGLEINNITFKQFSDSIVYFVPKYNNVVANSFIFNNIKVSNCKIVHPLFYFDKATYSYSYYSLYMYPKVVVSNSIFINNAIIPVSNPSYSYSTLSKTSIFSVWQTNVTMENNLFEKNAITSLYSLSCRLCLSNLTFDSNSYASSIYTSSSKSISIVNCTFTKNLVHSGHTDGAAYYSSFDSNVLIDNSTFNENYASYGGSIYLSQSQSVIKNSKFTSNIATLTGGAIYLYQGESAISNIDFENNVASAGMTIGVYGTSVSVTGSNSYFTLPYPTIDAASPNIISLTGGASFYAFNFSVADFPYSPANGGSHFNIIDCTRSTFSLYSSTNLTTYNQFDNNAICSGCYYHSDNSFKYNIDYCHTIDPQSPHPKRLSVHGKVGLAFLVISSILLLIGVSLIIVTLVRKDPYAEYNLLHNQFRFATLINDSDSDFDSFL</sequence>
<feature type="signal peptide" evidence="2">
    <location>
        <begin position="1"/>
        <end position="21"/>
    </location>
</feature>
<protein>
    <recommendedName>
        <fullName evidence="5">Right handed beta helix domain-containing protein</fullName>
    </recommendedName>
</protein>
<reference evidence="3" key="1">
    <citation type="submission" date="2020-01" db="EMBL/GenBank/DDBJ databases">
        <title>Development of genomics and gene disruption for Polysphondylium violaceum indicates a role for the polyketide synthase stlB in stalk morphogenesis.</title>
        <authorList>
            <person name="Narita B."/>
            <person name="Kawabe Y."/>
            <person name="Kin K."/>
            <person name="Saito T."/>
            <person name="Gibbs R."/>
            <person name="Kuspa A."/>
            <person name="Muzny D."/>
            <person name="Queller D."/>
            <person name="Richards S."/>
            <person name="Strassman J."/>
            <person name="Sucgang R."/>
            <person name="Worley K."/>
            <person name="Schaap P."/>
        </authorList>
    </citation>
    <scope>NUCLEOTIDE SEQUENCE</scope>
    <source>
        <strain evidence="3">QSvi11</strain>
    </source>
</reference>
<evidence type="ECO:0000256" key="1">
    <source>
        <dbReference type="SAM" id="Phobius"/>
    </source>
</evidence>
<dbReference type="EMBL" id="AJWJ01000565">
    <property type="protein sequence ID" value="KAF2069964.1"/>
    <property type="molecule type" value="Genomic_DNA"/>
</dbReference>
<name>A0A8J4PPZ6_9MYCE</name>
<keyword evidence="1" id="KW-1133">Transmembrane helix</keyword>
<dbReference type="InterPro" id="IPR011050">
    <property type="entry name" value="Pectin_lyase_fold/virulence"/>
</dbReference>
<feature type="chain" id="PRO_5035269944" description="Right handed beta helix domain-containing protein" evidence="2">
    <location>
        <begin position="22"/>
        <end position="569"/>
    </location>
</feature>
<keyword evidence="2" id="KW-0732">Signal</keyword>
<evidence type="ECO:0000313" key="3">
    <source>
        <dbReference type="EMBL" id="KAF2069964.1"/>
    </source>
</evidence>
<evidence type="ECO:0000256" key="2">
    <source>
        <dbReference type="SAM" id="SignalP"/>
    </source>
</evidence>
<evidence type="ECO:0000313" key="4">
    <source>
        <dbReference type="Proteomes" id="UP000695562"/>
    </source>
</evidence>
<evidence type="ECO:0008006" key="5">
    <source>
        <dbReference type="Google" id="ProtNLM"/>
    </source>
</evidence>
<comment type="caution">
    <text evidence="3">The sequence shown here is derived from an EMBL/GenBank/DDBJ whole genome shotgun (WGS) entry which is preliminary data.</text>
</comment>
<accession>A0A8J4PPZ6</accession>
<dbReference type="OrthoDB" id="77931at2759"/>
<organism evidence="3 4">
    <name type="scientific">Polysphondylium violaceum</name>
    <dbReference type="NCBI Taxonomy" id="133409"/>
    <lineage>
        <taxon>Eukaryota</taxon>
        <taxon>Amoebozoa</taxon>
        <taxon>Evosea</taxon>
        <taxon>Eumycetozoa</taxon>
        <taxon>Dictyostelia</taxon>
        <taxon>Dictyosteliales</taxon>
        <taxon>Dictyosteliaceae</taxon>
        <taxon>Polysphondylium</taxon>
    </lineage>
</organism>
<keyword evidence="1" id="KW-0472">Membrane</keyword>
<dbReference type="AlphaFoldDB" id="A0A8J4PPZ6"/>
<dbReference type="PANTHER" id="PTHR31318">
    <property type="entry name" value="EXPRESSED PROTEIN-RELATED"/>
    <property type="match status" value="1"/>
</dbReference>
<dbReference type="Proteomes" id="UP000695562">
    <property type="component" value="Unassembled WGS sequence"/>
</dbReference>
<dbReference type="SUPFAM" id="SSF51126">
    <property type="entry name" value="Pectin lyase-like"/>
    <property type="match status" value="2"/>
</dbReference>
<keyword evidence="4" id="KW-1185">Reference proteome</keyword>
<proteinExistence type="predicted"/>
<keyword evidence="1" id="KW-0812">Transmembrane</keyword>
<gene>
    <name evidence="3" type="ORF">CYY_008714</name>
</gene>
<feature type="transmembrane region" description="Helical" evidence="1">
    <location>
        <begin position="513"/>
        <end position="537"/>
    </location>
</feature>